<evidence type="ECO:0000313" key="3">
    <source>
        <dbReference type="EMBL" id="KAF2734122.1"/>
    </source>
</evidence>
<organism evidence="3 4">
    <name type="scientific">Polyplosphaeria fusca</name>
    <dbReference type="NCBI Taxonomy" id="682080"/>
    <lineage>
        <taxon>Eukaryota</taxon>
        <taxon>Fungi</taxon>
        <taxon>Dikarya</taxon>
        <taxon>Ascomycota</taxon>
        <taxon>Pezizomycotina</taxon>
        <taxon>Dothideomycetes</taxon>
        <taxon>Pleosporomycetidae</taxon>
        <taxon>Pleosporales</taxon>
        <taxon>Tetraplosphaeriaceae</taxon>
        <taxon>Polyplosphaeria</taxon>
    </lineage>
</organism>
<dbReference type="EMBL" id="ML996152">
    <property type="protein sequence ID" value="KAF2734122.1"/>
    <property type="molecule type" value="Genomic_DNA"/>
</dbReference>
<sequence>MTSTSNLVPGDVHQTDKYTVEDLKKEKNKKLKEIEDDQKEVAETIAYFENVIKWAASPGNPDGTSLTFHPSHLDCIQRKIHRDKEKAILAVTDLYKHKLALCEANLERGEFTKASEARINELEHDIAKALEQLTSKEKDNEQLTQTLAQLQTELKLKAGASDKRIKELEEDKKQTKCTIETKEFAIKKLIKEQEVEKMRQEHDALYGPTALENSNLKDEVDALNQELSITQSQLSDARARIDELQAEVKKARSAPIHGNHTISHQEHLQRLNEGAAHQLASAEKAALATEQEIDGLEDRINEILEAMHLEEVTKYAALVRLRPNPDNLRQPFISLGQEPNEILQEQAAESRPVKIAESFPALPPPARRLTPPKKTPNLEFPKPGRRLAVAKWAHDVEFSKPAHAKAGHIRQDITYAAVATDQKPKITTIYNRPKKTKPRGHRLGRFAE</sequence>
<feature type="coiled-coil region" evidence="1">
    <location>
        <begin position="279"/>
        <end position="306"/>
    </location>
</feature>
<gene>
    <name evidence="3" type="ORF">EJ04DRAFT_564551</name>
</gene>
<reference evidence="3" key="1">
    <citation type="journal article" date="2020" name="Stud. Mycol.">
        <title>101 Dothideomycetes genomes: a test case for predicting lifestyles and emergence of pathogens.</title>
        <authorList>
            <person name="Haridas S."/>
            <person name="Albert R."/>
            <person name="Binder M."/>
            <person name="Bloem J."/>
            <person name="Labutti K."/>
            <person name="Salamov A."/>
            <person name="Andreopoulos B."/>
            <person name="Baker S."/>
            <person name="Barry K."/>
            <person name="Bills G."/>
            <person name="Bluhm B."/>
            <person name="Cannon C."/>
            <person name="Castanera R."/>
            <person name="Culley D."/>
            <person name="Daum C."/>
            <person name="Ezra D."/>
            <person name="Gonzalez J."/>
            <person name="Henrissat B."/>
            <person name="Kuo A."/>
            <person name="Liang C."/>
            <person name="Lipzen A."/>
            <person name="Lutzoni F."/>
            <person name="Magnuson J."/>
            <person name="Mondo S."/>
            <person name="Nolan M."/>
            <person name="Ohm R."/>
            <person name="Pangilinan J."/>
            <person name="Park H.-J."/>
            <person name="Ramirez L."/>
            <person name="Alfaro M."/>
            <person name="Sun H."/>
            <person name="Tritt A."/>
            <person name="Yoshinaga Y."/>
            <person name="Zwiers L.-H."/>
            <person name="Turgeon B."/>
            <person name="Goodwin S."/>
            <person name="Spatafora J."/>
            <person name="Crous P."/>
            <person name="Grigoriev I."/>
        </authorList>
    </citation>
    <scope>NUCLEOTIDE SEQUENCE</scope>
    <source>
        <strain evidence="3">CBS 125425</strain>
    </source>
</reference>
<name>A0A9P4QZN0_9PLEO</name>
<keyword evidence="4" id="KW-1185">Reference proteome</keyword>
<accession>A0A9P4QZN0</accession>
<dbReference type="AlphaFoldDB" id="A0A9P4QZN0"/>
<feature type="coiled-coil region" evidence="1">
    <location>
        <begin position="213"/>
        <end position="254"/>
    </location>
</feature>
<proteinExistence type="predicted"/>
<comment type="caution">
    <text evidence="3">The sequence shown here is derived from an EMBL/GenBank/DDBJ whole genome shotgun (WGS) entry which is preliminary data.</text>
</comment>
<evidence type="ECO:0000256" key="2">
    <source>
        <dbReference type="SAM" id="MobiDB-lite"/>
    </source>
</evidence>
<feature type="coiled-coil region" evidence="1">
    <location>
        <begin position="112"/>
        <end position="185"/>
    </location>
</feature>
<feature type="region of interest" description="Disordered" evidence="2">
    <location>
        <begin position="359"/>
        <end position="381"/>
    </location>
</feature>
<evidence type="ECO:0000313" key="4">
    <source>
        <dbReference type="Proteomes" id="UP000799444"/>
    </source>
</evidence>
<dbReference type="Proteomes" id="UP000799444">
    <property type="component" value="Unassembled WGS sequence"/>
</dbReference>
<keyword evidence="1" id="KW-0175">Coiled coil</keyword>
<protein>
    <submittedName>
        <fullName evidence="3">Uncharacterized protein</fullName>
    </submittedName>
</protein>
<evidence type="ECO:0000256" key="1">
    <source>
        <dbReference type="SAM" id="Coils"/>
    </source>
</evidence>